<feature type="coiled-coil region" evidence="1">
    <location>
        <begin position="151"/>
        <end position="185"/>
    </location>
</feature>
<keyword evidence="1" id="KW-0175">Coiled coil</keyword>
<protein>
    <recommendedName>
        <fullName evidence="4">Chromosome partition protein Smc</fullName>
    </recommendedName>
</protein>
<evidence type="ECO:0000313" key="2">
    <source>
        <dbReference type="EMBL" id="KAK7540025.1"/>
    </source>
</evidence>
<accession>A0ABR1LXW5</accession>
<feature type="coiled-coil region" evidence="1">
    <location>
        <begin position="36"/>
        <end position="93"/>
    </location>
</feature>
<organism evidence="2 3">
    <name type="scientific">Phyllosticta citribraziliensis</name>
    <dbReference type="NCBI Taxonomy" id="989973"/>
    <lineage>
        <taxon>Eukaryota</taxon>
        <taxon>Fungi</taxon>
        <taxon>Dikarya</taxon>
        <taxon>Ascomycota</taxon>
        <taxon>Pezizomycotina</taxon>
        <taxon>Dothideomycetes</taxon>
        <taxon>Dothideomycetes incertae sedis</taxon>
        <taxon>Botryosphaeriales</taxon>
        <taxon>Phyllostictaceae</taxon>
        <taxon>Phyllosticta</taxon>
    </lineage>
</organism>
<evidence type="ECO:0008006" key="4">
    <source>
        <dbReference type="Google" id="ProtNLM"/>
    </source>
</evidence>
<dbReference type="EMBL" id="JBBPEH010000004">
    <property type="protein sequence ID" value="KAK7540025.1"/>
    <property type="molecule type" value="Genomic_DNA"/>
</dbReference>
<evidence type="ECO:0000313" key="3">
    <source>
        <dbReference type="Proteomes" id="UP001360953"/>
    </source>
</evidence>
<dbReference type="GeneID" id="92030986"/>
<name>A0ABR1LXW5_9PEZI</name>
<gene>
    <name evidence="2" type="ORF">J3D65DRAFT_602030</name>
</gene>
<evidence type="ECO:0000256" key="1">
    <source>
        <dbReference type="SAM" id="Coils"/>
    </source>
</evidence>
<keyword evidence="3" id="KW-1185">Reference proteome</keyword>
<dbReference type="RefSeq" id="XP_066657296.1">
    <property type="nucleotide sequence ID" value="XM_066798080.1"/>
</dbReference>
<reference evidence="2 3" key="1">
    <citation type="submission" date="2024-04" db="EMBL/GenBank/DDBJ databases">
        <title>Phyllosticta paracitricarpa is synonymous to the EU quarantine fungus P. citricarpa based on phylogenomic analyses.</title>
        <authorList>
            <consortium name="Lawrence Berkeley National Laboratory"/>
            <person name="Van ingen-buijs V.A."/>
            <person name="Van westerhoven A.C."/>
            <person name="Haridas S."/>
            <person name="Skiadas P."/>
            <person name="Martin F."/>
            <person name="Groenewald J.Z."/>
            <person name="Crous P.W."/>
            <person name="Seidl M.F."/>
        </authorList>
    </citation>
    <scope>NUCLEOTIDE SEQUENCE [LARGE SCALE GENOMIC DNA]</scope>
    <source>
        <strain evidence="2 3">CPC 17464</strain>
    </source>
</reference>
<comment type="caution">
    <text evidence="2">The sequence shown here is derived from an EMBL/GenBank/DDBJ whole genome shotgun (WGS) entry which is preliminary data.</text>
</comment>
<dbReference type="Proteomes" id="UP001360953">
    <property type="component" value="Unassembled WGS sequence"/>
</dbReference>
<sequence>MSLLHDQHDPAGQHLVENHAARVVDVPQQEQETPQLRQLRTRIEALEAHLVENDANSARDVHVPQQQHGAAQLRQLQTRVEALEADVPQMHQETRTMVTNMLEALDREFAANDQIHHLQEESRIELSGQVQAVQQDHATRLQAVEADYRWREEAIEEARRLRLLANRVENELGQQRRAAEEQRTAVDVLAAQVADWTEAVLRGARRLVRQVDAHLHMGESHVANAPDLEAQVMERHHRHDQSP</sequence>
<proteinExistence type="predicted"/>